<evidence type="ECO:0000313" key="1">
    <source>
        <dbReference type="EMBL" id="CAK9054361.1"/>
    </source>
</evidence>
<comment type="caution">
    <text evidence="1">The sequence shown here is derived from an EMBL/GenBank/DDBJ whole genome shotgun (WGS) entry which is preliminary data.</text>
</comment>
<proteinExistence type="predicted"/>
<gene>
    <name evidence="1" type="ORF">SCF082_LOCUS29509</name>
</gene>
<dbReference type="Proteomes" id="UP001642464">
    <property type="component" value="Unassembled WGS sequence"/>
</dbReference>
<evidence type="ECO:0000313" key="2">
    <source>
        <dbReference type="Proteomes" id="UP001642464"/>
    </source>
</evidence>
<reference evidence="1 2" key="1">
    <citation type="submission" date="2024-02" db="EMBL/GenBank/DDBJ databases">
        <authorList>
            <person name="Chen Y."/>
            <person name="Shah S."/>
            <person name="Dougan E. K."/>
            <person name="Thang M."/>
            <person name="Chan C."/>
        </authorList>
    </citation>
    <scope>NUCLEOTIDE SEQUENCE [LARGE SCALE GENOMIC DNA]</scope>
</reference>
<dbReference type="EMBL" id="CAXAMM010023891">
    <property type="protein sequence ID" value="CAK9054361.1"/>
    <property type="molecule type" value="Genomic_DNA"/>
</dbReference>
<accession>A0ABP0MSA8</accession>
<sequence length="298" mass="32619">MVANDYFLRSRMLHLSDRMGESCASLCATVCGVSADLQASLQALIFSVALEPAAQICNRLPCPMTLASLDGPLVIPPGEDVDIAASGPSVSPAALLDQTSGAVDEEPLTLHLETPLWADRLPREKHQKRLHFSEVNVQGKEVPVARAGFHVRGLGSTRILSWGYSPRSLRLVFFTQYWLLNRRSDCRVCLPQPELGATRATGLLVSVAKFASRRPAGSVDSSKRLALMQYDCNTLRMVSESLVRRGKIRVGLCDQRYNANGESLVPVTEPIRTADGVVIRGHPRSEEESDRKEVDSKA</sequence>
<name>A0ABP0MSA8_9DINO</name>
<protein>
    <submittedName>
        <fullName evidence="1">Uncharacterized protein</fullName>
    </submittedName>
</protein>
<organism evidence="1 2">
    <name type="scientific">Durusdinium trenchii</name>
    <dbReference type="NCBI Taxonomy" id="1381693"/>
    <lineage>
        <taxon>Eukaryota</taxon>
        <taxon>Sar</taxon>
        <taxon>Alveolata</taxon>
        <taxon>Dinophyceae</taxon>
        <taxon>Suessiales</taxon>
        <taxon>Symbiodiniaceae</taxon>
        <taxon>Durusdinium</taxon>
    </lineage>
</organism>
<keyword evidence="2" id="KW-1185">Reference proteome</keyword>